<dbReference type="AlphaFoldDB" id="A0A7W8EG35"/>
<dbReference type="InterPro" id="IPR007575">
    <property type="entry name" value="SchA_CurD-like"/>
</dbReference>
<dbReference type="RefSeq" id="WP_184960740.1">
    <property type="nucleotide sequence ID" value="NZ_JACHIN010000003.1"/>
</dbReference>
<keyword evidence="3" id="KW-1185">Reference proteome</keyword>
<gene>
    <name evidence="2" type="ORF">HNR40_002600</name>
</gene>
<evidence type="ECO:0000313" key="3">
    <source>
        <dbReference type="Proteomes" id="UP000568380"/>
    </source>
</evidence>
<comment type="caution">
    <text evidence="2">The sequence shown here is derived from an EMBL/GenBank/DDBJ whole genome shotgun (WGS) entry which is preliminary data.</text>
</comment>
<evidence type="ECO:0000259" key="1">
    <source>
        <dbReference type="Pfam" id="PF04486"/>
    </source>
</evidence>
<proteinExistence type="predicted"/>
<sequence>MQRHAITFQIKPGSEAAVRELLATYDPPDWDTPDGARLISTSIFMKDTTVIRVVEIDGSLPSVMAHLSRQPSIQQLERALDPHLAVPRDLSTPEGARAFFMTAIMEHVTTRVAEPVR</sequence>
<dbReference type="Pfam" id="PF04486">
    <property type="entry name" value="SchA_CurD"/>
    <property type="match status" value="1"/>
</dbReference>
<dbReference type="Proteomes" id="UP000568380">
    <property type="component" value="Unassembled WGS sequence"/>
</dbReference>
<reference evidence="2 3" key="1">
    <citation type="submission" date="2020-08" db="EMBL/GenBank/DDBJ databases">
        <title>Genomic Encyclopedia of Type Strains, Phase IV (KMG-IV): sequencing the most valuable type-strain genomes for metagenomic binning, comparative biology and taxonomic classification.</title>
        <authorList>
            <person name="Goeker M."/>
        </authorList>
    </citation>
    <scope>NUCLEOTIDE SEQUENCE [LARGE SCALE GENOMIC DNA]</scope>
    <source>
        <strain evidence="2 3">DSM 45385</strain>
    </source>
</reference>
<dbReference type="EMBL" id="JACHIN010000003">
    <property type="protein sequence ID" value="MBB5077127.1"/>
    <property type="molecule type" value="Genomic_DNA"/>
</dbReference>
<evidence type="ECO:0000313" key="2">
    <source>
        <dbReference type="EMBL" id="MBB5077127.1"/>
    </source>
</evidence>
<feature type="domain" description="SchA/CurD-like" evidence="1">
    <location>
        <begin position="1"/>
        <end position="110"/>
    </location>
</feature>
<organism evidence="2 3">
    <name type="scientific">Nonomuraea endophytica</name>
    <dbReference type="NCBI Taxonomy" id="714136"/>
    <lineage>
        <taxon>Bacteria</taxon>
        <taxon>Bacillati</taxon>
        <taxon>Actinomycetota</taxon>
        <taxon>Actinomycetes</taxon>
        <taxon>Streptosporangiales</taxon>
        <taxon>Streptosporangiaceae</taxon>
        <taxon>Nonomuraea</taxon>
    </lineage>
</organism>
<accession>A0A7W8EG35</accession>
<name>A0A7W8EG35_9ACTN</name>
<protein>
    <recommendedName>
        <fullName evidence="1">SchA/CurD-like domain-containing protein</fullName>
    </recommendedName>
</protein>